<gene>
    <name evidence="10" type="ORF">SAMN05216246_11552</name>
</gene>
<feature type="transmembrane region" description="Helical" evidence="8">
    <location>
        <begin position="638"/>
        <end position="657"/>
    </location>
</feature>
<evidence type="ECO:0000313" key="10">
    <source>
        <dbReference type="EMBL" id="SHJ22632.1"/>
    </source>
</evidence>
<feature type="transmembrane region" description="Helical" evidence="8">
    <location>
        <begin position="20"/>
        <end position="41"/>
    </location>
</feature>
<reference evidence="10 11" key="1">
    <citation type="submission" date="2016-11" db="EMBL/GenBank/DDBJ databases">
        <authorList>
            <person name="Varghese N."/>
            <person name="Submissions S."/>
        </authorList>
    </citation>
    <scope>NUCLEOTIDE SEQUENCE [LARGE SCALE GENOMIC DNA]</scope>
    <source>
        <strain evidence="10 11">PA</strain>
    </source>
</reference>
<dbReference type="Pfam" id="PF03176">
    <property type="entry name" value="MMPL"/>
    <property type="match status" value="2"/>
</dbReference>
<dbReference type="PANTHER" id="PTHR33406">
    <property type="entry name" value="MEMBRANE PROTEIN MJ1562-RELATED"/>
    <property type="match status" value="1"/>
</dbReference>
<sequence>MLSWLARRIVKDAWFVVGTWAVIAFVLLAPALGGAGIDGLFDRLGSAKTAVDDSQSARGEAIYSALQGDGKVVTLQVTGLDLDTQFESVSSALAPVHADLYDLVGEVNVFDPFLPTNNENVKALIAQDRSGFLLTVTVNPNGRAVASPDDSAYARQLQRDVQRVTDRLSRVPDDLRPIAPGASGIVSTDDLVSVSINDRAGADLARGEALALPAALLIMVLVFGGLLVAGMPLLGGLASIISSLGVLWLTSLVVDPQGLEVAVVAMIGLGLSINDALLMTIRFREELGLGRADPRAAASPASHGRRRRTGRRDPLIAEAMDRTMLTAGRTVLLSTAAVALPLAALVAVGTPSLRVTAIAGAIVVALAALSAITLVPATLVLLHGFMARPPLLGRVPVLRALVHPVDGSSRDQGAFAALARWAQWRPWPVLAACVALLALLAWPLAHLHLLVSERDLLPPDADQRVYQRVLKEQYPNLAAADAVIIIQATGDSATSFINDRVAGAPGVSSVTPPQPAGQYTVAYLNLEGSASSVSAERAVAAIRALDPPADTWVTGQAATQLDFRSALVGALPGMIIVGMGAALVLVLTVTGSLILPLLALLTTSLSLAASLGAATLLFQDGYAAGAIGVAPIGGLEGYAVATAMVLGVGLAMSREIIVLTRMRERRLQGDGIEAAVAAGLQGTGRVLTAAGAVLLVILAGFATGRLIVIKEVSVILALMVVIDAVIVRLLLFPAAMGLLGSRAWWAPRFLRRWAGIGAGGDAGASEGAGTSDADGGAEETPSPRSPAGAPTEQGEDGAVSTDGADSGPGPLSDEVGVS</sequence>
<dbReference type="PROSITE" id="PS50156">
    <property type="entry name" value="SSD"/>
    <property type="match status" value="1"/>
</dbReference>
<evidence type="ECO:0000256" key="2">
    <source>
        <dbReference type="ARBA" id="ARBA00010157"/>
    </source>
</evidence>
<evidence type="ECO:0000313" key="11">
    <source>
        <dbReference type="Proteomes" id="UP000184390"/>
    </source>
</evidence>
<keyword evidence="5 8" id="KW-1133">Transmembrane helix</keyword>
<feature type="transmembrane region" description="Helical" evidence="8">
    <location>
        <begin position="261"/>
        <end position="281"/>
    </location>
</feature>
<feature type="transmembrane region" description="Helical" evidence="8">
    <location>
        <begin position="355"/>
        <end position="382"/>
    </location>
</feature>
<feature type="transmembrane region" description="Helical" evidence="8">
    <location>
        <begin position="686"/>
        <end position="708"/>
    </location>
</feature>
<feature type="domain" description="SSD" evidence="9">
    <location>
        <begin position="233"/>
        <end position="381"/>
    </location>
</feature>
<feature type="transmembrane region" description="Helical" evidence="8">
    <location>
        <begin position="594"/>
        <end position="618"/>
    </location>
</feature>
<name>A0ABY1IIP2_9ACTO</name>
<keyword evidence="3" id="KW-1003">Cell membrane</keyword>
<evidence type="ECO:0000256" key="8">
    <source>
        <dbReference type="SAM" id="Phobius"/>
    </source>
</evidence>
<feature type="transmembrane region" description="Helical" evidence="8">
    <location>
        <begin position="714"/>
        <end position="739"/>
    </location>
</feature>
<dbReference type="InterPro" id="IPR004869">
    <property type="entry name" value="MMPL_dom"/>
</dbReference>
<evidence type="ECO:0000256" key="3">
    <source>
        <dbReference type="ARBA" id="ARBA00022475"/>
    </source>
</evidence>
<dbReference type="PANTHER" id="PTHR33406:SF11">
    <property type="entry name" value="MEMBRANE PROTEIN SCO6666-RELATED"/>
    <property type="match status" value="1"/>
</dbReference>
<dbReference type="Gene3D" id="1.20.1640.10">
    <property type="entry name" value="Multidrug efflux transporter AcrB transmembrane domain"/>
    <property type="match status" value="2"/>
</dbReference>
<organism evidence="10 11">
    <name type="scientific">Actinomyces denticolens</name>
    <dbReference type="NCBI Taxonomy" id="52767"/>
    <lineage>
        <taxon>Bacteria</taxon>
        <taxon>Bacillati</taxon>
        <taxon>Actinomycetota</taxon>
        <taxon>Actinomycetes</taxon>
        <taxon>Actinomycetales</taxon>
        <taxon>Actinomycetaceae</taxon>
        <taxon>Actinomyces</taxon>
    </lineage>
</organism>
<dbReference type="Proteomes" id="UP000184390">
    <property type="component" value="Unassembled WGS sequence"/>
</dbReference>
<evidence type="ECO:0000256" key="6">
    <source>
        <dbReference type="ARBA" id="ARBA00023136"/>
    </source>
</evidence>
<dbReference type="SUPFAM" id="SSF82866">
    <property type="entry name" value="Multidrug efflux transporter AcrB transmembrane domain"/>
    <property type="match status" value="2"/>
</dbReference>
<keyword evidence="4 8" id="KW-0812">Transmembrane</keyword>
<feature type="compositionally biased region" description="Low complexity" evidence="7">
    <location>
        <begin position="763"/>
        <end position="774"/>
    </location>
</feature>
<feature type="transmembrane region" description="Helical" evidence="8">
    <location>
        <begin position="330"/>
        <end position="349"/>
    </location>
</feature>
<protein>
    <submittedName>
        <fullName evidence="10">Drug exporter of the RND superfamily</fullName>
    </submittedName>
</protein>
<dbReference type="InterPro" id="IPR000731">
    <property type="entry name" value="SSD"/>
</dbReference>
<comment type="caution">
    <text evidence="10">The sequence shown here is derived from an EMBL/GenBank/DDBJ whole genome shotgun (WGS) entry which is preliminary data.</text>
</comment>
<comment type="subcellular location">
    <subcellularLocation>
        <location evidence="1">Cell membrane</location>
        <topology evidence="1">Multi-pass membrane protein</topology>
    </subcellularLocation>
</comment>
<dbReference type="RefSeq" id="WP_073454258.1">
    <property type="nucleotide sequence ID" value="NZ_FQYL01000015.1"/>
</dbReference>
<proteinExistence type="inferred from homology"/>
<feature type="transmembrane region" description="Helical" evidence="8">
    <location>
        <begin position="216"/>
        <end position="249"/>
    </location>
</feature>
<feature type="transmembrane region" description="Helical" evidence="8">
    <location>
        <begin position="429"/>
        <end position="451"/>
    </location>
</feature>
<evidence type="ECO:0000256" key="5">
    <source>
        <dbReference type="ARBA" id="ARBA00022989"/>
    </source>
</evidence>
<keyword evidence="11" id="KW-1185">Reference proteome</keyword>
<evidence type="ECO:0000256" key="1">
    <source>
        <dbReference type="ARBA" id="ARBA00004651"/>
    </source>
</evidence>
<dbReference type="EMBL" id="FQYL01000015">
    <property type="protein sequence ID" value="SHJ22632.1"/>
    <property type="molecule type" value="Genomic_DNA"/>
</dbReference>
<keyword evidence="6 8" id="KW-0472">Membrane</keyword>
<comment type="similarity">
    <text evidence="2">Belongs to the resistance-nodulation-cell division (RND) (TC 2.A.6) family. MmpL subfamily.</text>
</comment>
<feature type="region of interest" description="Disordered" evidence="7">
    <location>
        <begin position="761"/>
        <end position="818"/>
    </location>
</feature>
<evidence type="ECO:0000256" key="4">
    <source>
        <dbReference type="ARBA" id="ARBA00022692"/>
    </source>
</evidence>
<evidence type="ECO:0000256" key="7">
    <source>
        <dbReference type="SAM" id="MobiDB-lite"/>
    </source>
</evidence>
<accession>A0ABY1IIP2</accession>
<feature type="transmembrane region" description="Helical" evidence="8">
    <location>
        <begin position="566"/>
        <end position="587"/>
    </location>
</feature>
<evidence type="ECO:0000259" key="9">
    <source>
        <dbReference type="PROSITE" id="PS50156"/>
    </source>
</evidence>
<dbReference type="InterPro" id="IPR050545">
    <property type="entry name" value="Mycobact_MmpL"/>
</dbReference>
<feature type="region of interest" description="Disordered" evidence="7">
    <location>
        <begin position="294"/>
        <end position="313"/>
    </location>
</feature>